<evidence type="ECO:0000256" key="1">
    <source>
        <dbReference type="ARBA" id="ARBA00022729"/>
    </source>
</evidence>
<feature type="domain" description="Ig-like" evidence="5">
    <location>
        <begin position="1254"/>
        <end position="1336"/>
    </location>
</feature>
<evidence type="ECO:0000259" key="5">
    <source>
        <dbReference type="PROSITE" id="PS50835"/>
    </source>
</evidence>
<dbReference type="Proteomes" id="UP000221080">
    <property type="component" value="Chromosome 18"/>
</dbReference>
<name>A0A9F7RTT5_ICTPU</name>
<dbReference type="Pfam" id="PF00041">
    <property type="entry name" value="fn3"/>
    <property type="match status" value="1"/>
</dbReference>
<evidence type="ECO:0000313" key="8">
    <source>
        <dbReference type="RefSeq" id="XP_053543943.1"/>
    </source>
</evidence>
<dbReference type="RefSeq" id="XP_053543943.1">
    <property type="nucleotide sequence ID" value="XM_053687968.1"/>
</dbReference>
<dbReference type="InterPro" id="IPR052598">
    <property type="entry name" value="IgSF_CEA-related"/>
</dbReference>
<feature type="domain" description="Ig-like" evidence="5">
    <location>
        <begin position="798"/>
        <end position="880"/>
    </location>
</feature>
<feature type="domain" description="Ig-like" evidence="5">
    <location>
        <begin position="1433"/>
        <end position="1512"/>
    </location>
</feature>
<dbReference type="InterPro" id="IPR003598">
    <property type="entry name" value="Ig_sub2"/>
</dbReference>
<dbReference type="InterPro" id="IPR036116">
    <property type="entry name" value="FN3_sf"/>
</dbReference>
<feature type="domain" description="Ig-like" evidence="5">
    <location>
        <begin position="979"/>
        <end position="1046"/>
    </location>
</feature>
<dbReference type="PANTHER" id="PTHR44337">
    <property type="entry name" value="CARCINOEMBRYONIC ANTIGEN-RELATED CELL ADHESION MOLECULE 8"/>
    <property type="match status" value="1"/>
</dbReference>
<dbReference type="SUPFAM" id="SSF48726">
    <property type="entry name" value="Immunoglobulin"/>
    <property type="match status" value="11"/>
</dbReference>
<sequence length="1524" mass="169593">MTGDKKRNVTSLDITDPGQVVYKEDTISGVVEHEVTLKCGLSLPDIYIWSFTKPGTETIRAVVYNFGKGPKLQRLAQDLGDLNISNSASLYIEKLPLAAEGLYTCQALYDTAEGAKLYYYYLYLRVLVPVSKPYVLKSDSSAVEGLSLWMHCSLENGTEPIHYIWEQENSSGQVSILAESNGSLINITLVTRNHTGWFRCLARNEVNEQCSDRIWIDVLFGPDLPQIDGTTYSVTSQGYSVLEKRNISLICQASSNPPSQYIWFYNNSEIYSGPQLTITNILRVDTGHYTCLAQNTFLNTRSKKTITLTIYYPPDGVPTCSIFPVNYTDLALFCSWKGGYPPATLKWSPYVNGENGQGITNVTQIQPGLETANNSVYTCYGSHVALNFNQTCSTRICEYGVHCYVYCFLGLPYGEPQCSANSSHSNDYLTLSCSWEGGFPQALLWWASSFGEMLGTSKEASNILILNSSATYNCKTFVCHAKHPLVKESKQCVIKLEMPVLMTQRSVVSVYEGSDVQLTCILSDNYPPVTEVTWYNNSNQNVGEAPRKYVLQQDGTWFNLTVRETDIMVDSGQYWCSAANAVGGAKIPILLLVMRHPLPPNVTISKLIYSGRQRTDVNLEWLIQTDANLTGFFIEYQRLPIPVGRSDIAPLWQKVAEILKPSTRSYQITNLDPTSKYAFRVTAINHRTVGNPAEVMSPASVPVSKPYIMLSDSSPLEGASVSIRCDLENGTDPIYYFWEQESHSGLVTILSVSNSSLINITWVTRNHTGWFRCLAKNEVNQQRSNRIWLDVIYGPDLPQIHSFGYSVTEMGFSVLEKENISLMCQASSNPPSQYVWFYNNSQVYAGPQLTITKIIRMHSGSYTCMAQNTYLNTHSKKTITIIVYYPPDGIPSCTMTPANNYSDLALFCSWDGGYPPATLNWSPHVNENGDNREVNTNITRIQPGSDTANNSVFTCYGSHVALNSTQSCSTRTWLSYGEPRCSANSSRNNEYLMLSCSWYGGFPQTLLWWASSSGDMQGTSELDTSTLVLRSNANYSGKTFVCHAKHPLVRESKQCGLKLEAPVLMTQRSVVSVFEGTDALLTCILSKNYPMVTEITWYNNMKQKVGDNPRKYIIQQAAGWSLTVRQTDGMVDSGQYWCSATNAVGAAEIPVMLLVIMPVSKPTMLLSDSSPVEGTSVLMHCIVEKGTEPINYTWEQESQTGLITTLAKENSSVVSVSRVSRNHTGWFRCLARNEVNQQHSDRIWLNVLFGPDLPQIDVTAYSVTNHGYTALENGTISLMCQASANPPSQYIWFYNNSQFYIGPKLTITKILRIQAGYYACLAQNANLNTRSKKTVTLIVYYPPDGAPSCSIFPINNYTDLGLVCSWVGGYPPPSLNWSPFVNGDDQQGPANITRIQPGSETSNNSVFTCYGTHVTLNVPQSCSTRTWLPSGEPQCFAYVTHNNEYLMLSCSWEGGVPRALLWWASSSGDMQGTSEENSNILVLRSSANYSGKAFICHAKHPLAKESKQCVLKLGKSWLIEILFA</sequence>
<accession>A0A9F7RTT5</accession>
<proteinExistence type="predicted"/>
<feature type="domain" description="Ig-like" evidence="5">
    <location>
        <begin position="1162"/>
        <end position="1240"/>
    </location>
</feature>
<feature type="domain" description="Ig-like" evidence="5">
    <location>
        <begin position="133"/>
        <end position="211"/>
    </location>
</feature>
<keyword evidence="2" id="KW-1015">Disulfide bond</keyword>
<keyword evidence="3" id="KW-0325">Glycoprotein</keyword>
<reference evidence="7" key="1">
    <citation type="journal article" date="2016" name="Nat. Commun.">
        <title>The channel catfish genome sequence provides insights into the evolution of scale formation in teleosts.</title>
        <authorList>
            <person name="Liu Z."/>
            <person name="Liu S."/>
            <person name="Yao J."/>
            <person name="Bao L."/>
            <person name="Zhang J."/>
            <person name="Li Y."/>
            <person name="Jiang C."/>
            <person name="Sun L."/>
            <person name="Wang R."/>
            <person name="Zhang Y."/>
            <person name="Zhou T."/>
            <person name="Zeng Q."/>
            <person name="Fu Q."/>
            <person name="Gao S."/>
            <person name="Li N."/>
            <person name="Koren S."/>
            <person name="Jiang Y."/>
            <person name="Zimin A."/>
            <person name="Xu P."/>
            <person name="Phillippy A.M."/>
            <person name="Geng X."/>
            <person name="Song L."/>
            <person name="Sun F."/>
            <person name="Li C."/>
            <person name="Wang X."/>
            <person name="Chen A."/>
            <person name="Jin Y."/>
            <person name="Yuan Z."/>
            <person name="Yang Y."/>
            <person name="Tan S."/>
            <person name="Peatman E."/>
            <person name="Lu J."/>
            <person name="Qin Z."/>
            <person name="Dunham R."/>
            <person name="Li Z."/>
            <person name="Sonstegard T."/>
            <person name="Feng J."/>
            <person name="Danzmann R.G."/>
            <person name="Schroeder S."/>
            <person name="Scheffler B."/>
            <person name="Duke M.V."/>
            <person name="Ballard L."/>
            <person name="Kucuktas H."/>
            <person name="Kaltenboeck L."/>
            <person name="Liu H."/>
            <person name="Armbruster J."/>
            <person name="Xie Y."/>
            <person name="Kirby M.L."/>
            <person name="Tian Y."/>
            <person name="Flanagan M.E."/>
            <person name="Mu W."/>
            <person name="Waldbieser G.C."/>
        </authorList>
    </citation>
    <scope>NUCLEOTIDE SEQUENCE [LARGE SCALE GENOMIC DNA]</scope>
    <source>
        <strain evidence="7">SDA103</strain>
    </source>
</reference>
<dbReference type="OrthoDB" id="9442762at2759"/>
<keyword evidence="1" id="KW-0732">Signal</keyword>
<feature type="domain" description="Ig-like" evidence="5">
    <location>
        <begin position="416"/>
        <end position="474"/>
    </location>
</feature>
<dbReference type="InterPro" id="IPR013783">
    <property type="entry name" value="Ig-like_fold"/>
</dbReference>
<protein>
    <submittedName>
        <fullName evidence="8">Hemicentin-1-like</fullName>
    </submittedName>
</protein>
<dbReference type="PROSITE" id="PS50853">
    <property type="entry name" value="FN3"/>
    <property type="match status" value="1"/>
</dbReference>
<feature type="domain" description="Ig-like" evidence="5">
    <location>
        <begin position="891"/>
        <end position="975"/>
    </location>
</feature>
<keyword evidence="7" id="KW-1185">Reference proteome</keyword>
<evidence type="ECO:0000256" key="3">
    <source>
        <dbReference type="ARBA" id="ARBA00023180"/>
    </source>
</evidence>
<dbReference type="CDD" id="cd00096">
    <property type="entry name" value="Ig"/>
    <property type="match status" value="1"/>
</dbReference>
<feature type="domain" description="Ig-like" evidence="5">
    <location>
        <begin position="499"/>
        <end position="580"/>
    </location>
</feature>
<dbReference type="SMART" id="SM00409">
    <property type="entry name" value="IG"/>
    <property type="match status" value="9"/>
</dbReference>
<keyword evidence="4" id="KW-0393">Immunoglobulin domain</keyword>
<dbReference type="SMART" id="SM00408">
    <property type="entry name" value="IGc2"/>
    <property type="match status" value="8"/>
</dbReference>
<evidence type="ECO:0000256" key="4">
    <source>
        <dbReference type="ARBA" id="ARBA00023319"/>
    </source>
</evidence>
<dbReference type="SUPFAM" id="SSF49265">
    <property type="entry name" value="Fibronectin type III"/>
    <property type="match status" value="1"/>
</dbReference>
<dbReference type="GeneID" id="128635360"/>
<feature type="domain" description="Ig-like" evidence="5">
    <location>
        <begin position="698"/>
        <end position="784"/>
    </location>
</feature>
<dbReference type="CDD" id="cd00063">
    <property type="entry name" value="FN3"/>
    <property type="match status" value="1"/>
</dbReference>
<feature type="domain" description="Fibronectin type-III" evidence="6">
    <location>
        <begin position="603"/>
        <end position="704"/>
    </location>
</feature>
<dbReference type="Gene3D" id="2.60.40.10">
    <property type="entry name" value="Immunoglobulins"/>
    <property type="match status" value="11"/>
</dbReference>
<dbReference type="PANTHER" id="PTHR44337:SF23">
    <property type="entry name" value="V-SET AND IMMUNOGLOBULIN DOMAIN CONTAINING 10 LIKE 2"/>
    <property type="match status" value="1"/>
</dbReference>
<dbReference type="Pfam" id="PF13927">
    <property type="entry name" value="Ig_3"/>
    <property type="match status" value="7"/>
</dbReference>
<organism evidence="7 8">
    <name type="scientific">Ictalurus punctatus</name>
    <name type="common">Channel catfish</name>
    <name type="synonym">Silurus punctatus</name>
    <dbReference type="NCBI Taxonomy" id="7998"/>
    <lineage>
        <taxon>Eukaryota</taxon>
        <taxon>Metazoa</taxon>
        <taxon>Chordata</taxon>
        <taxon>Craniata</taxon>
        <taxon>Vertebrata</taxon>
        <taxon>Euteleostomi</taxon>
        <taxon>Actinopterygii</taxon>
        <taxon>Neopterygii</taxon>
        <taxon>Teleostei</taxon>
        <taxon>Ostariophysi</taxon>
        <taxon>Siluriformes</taxon>
        <taxon>Ictaluridae</taxon>
        <taxon>Ictalurus</taxon>
    </lineage>
</organism>
<dbReference type="InterPro" id="IPR003961">
    <property type="entry name" value="FN3_dom"/>
</dbReference>
<gene>
    <name evidence="8" type="primary">LOC128635360</name>
</gene>
<dbReference type="InterPro" id="IPR003599">
    <property type="entry name" value="Ig_sub"/>
</dbReference>
<evidence type="ECO:0000259" key="6">
    <source>
        <dbReference type="PROSITE" id="PS50853"/>
    </source>
</evidence>
<dbReference type="KEGG" id="ipu:128635360"/>
<reference evidence="8" key="2">
    <citation type="submission" date="2025-08" db="UniProtKB">
        <authorList>
            <consortium name="RefSeq"/>
        </authorList>
    </citation>
    <scope>IDENTIFICATION</scope>
    <source>
        <tissue evidence="8">Blood</tissue>
    </source>
</reference>
<dbReference type="InterPro" id="IPR007110">
    <property type="entry name" value="Ig-like_dom"/>
</dbReference>
<dbReference type="InterPro" id="IPR036179">
    <property type="entry name" value="Ig-like_dom_sf"/>
</dbReference>
<feature type="domain" description="Ig-like" evidence="5">
    <location>
        <begin position="1062"/>
        <end position="1150"/>
    </location>
</feature>
<feature type="domain" description="Ig-like" evidence="5">
    <location>
        <begin position="222"/>
        <end position="307"/>
    </location>
</feature>
<dbReference type="PROSITE" id="PS50835">
    <property type="entry name" value="IG_LIKE"/>
    <property type="match status" value="12"/>
</dbReference>
<evidence type="ECO:0000313" key="7">
    <source>
        <dbReference type="Proteomes" id="UP000221080"/>
    </source>
</evidence>
<evidence type="ECO:0000256" key="2">
    <source>
        <dbReference type="ARBA" id="ARBA00023157"/>
    </source>
</evidence>